<dbReference type="EMBL" id="AGNL01020632">
    <property type="protein sequence ID" value="EJK60859.1"/>
    <property type="molecule type" value="Genomic_DNA"/>
</dbReference>
<dbReference type="PANTHER" id="PTHR24113">
    <property type="entry name" value="RAN GTPASE-ACTIVATING PROTEIN 1"/>
    <property type="match status" value="1"/>
</dbReference>
<keyword evidence="6" id="KW-1185">Reference proteome</keyword>
<evidence type="ECO:0000256" key="2">
    <source>
        <dbReference type="ARBA" id="ARBA00022614"/>
    </source>
</evidence>
<keyword evidence="3" id="KW-0677">Repeat</keyword>
<accession>K0S7F3</accession>
<dbReference type="GO" id="GO:0005096">
    <property type="term" value="F:GTPase activator activity"/>
    <property type="evidence" value="ECO:0007669"/>
    <property type="project" value="UniProtKB-KW"/>
</dbReference>
<dbReference type="InterPro" id="IPR032675">
    <property type="entry name" value="LRR_dom_sf"/>
</dbReference>
<evidence type="ECO:0000256" key="3">
    <source>
        <dbReference type="ARBA" id="ARBA00022737"/>
    </source>
</evidence>
<dbReference type="SMART" id="SM00368">
    <property type="entry name" value="LRR_RI"/>
    <property type="match status" value="2"/>
</dbReference>
<dbReference type="GO" id="GO:0005634">
    <property type="term" value="C:nucleus"/>
    <property type="evidence" value="ECO:0007669"/>
    <property type="project" value="TreeGrafter"/>
</dbReference>
<name>K0S7F3_THAOC</name>
<organism evidence="5 6">
    <name type="scientific">Thalassiosira oceanica</name>
    <name type="common">Marine diatom</name>
    <dbReference type="NCBI Taxonomy" id="159749"/>
    <lineage>
        <taxon>Eukaryota</taxon>
        <taxon>Sar</taxon>
        <taxon>Stramenopiles</taxon>
        <taxon>Ochrophyta</taxon>
        <taxon>Bacillariophyta</taxon>
        <taxon>Coscinodiscophyceae</taxon>
        <taxon>Thalassiosirophycidae</taxon>
        <taxon>Thalassiosirales</taxon>
        <taxon>Thalassiosiraceae</taxon>
        <taxon>Thalassiosira</taxon>
    </lineage>
</organism>
<dbReference type="GO" id="GO:0005829">
    <property type="term" value="C:cytosol"/>
    <property type="evidence" value="ECO:0007669"/>
    <property type="project" value="TreeGrafter"/>
</dbReference>
<feature type="coiled-coil region" evidence="4">
    <location>
        <begin position="16"/>
        <end position="43"/>
    </location>
</feature>
<dbReference type="InterPro" id="IPR027038">
    <property type="entry name" value="RanGap"/>
</dbReference>
<dbReference type="eggNOG" id="ENOG502S6XN">
    <property type="taxonomic scope" value="Eukaryota"/>
</dbReference>
<dbReference type="OrthoDB" id="196566at2759"/>
<evidence type="ECO:0000313" key="6">
    <source>
        <dbReference type="Proteomes" id="UP000266841"/>
    </source>
</evidence>
<sequence>MQSQIDGLVAINSSLRARLDDQVERQAEQVKELGEKYNVLESRCGSLERSIKVLRKDVSWSYSAPDIPRSHWIEQGRDEEYAAQMEECLERIKEEVERIRNGENIYCGCLDNEDWPAMANDDALLPHFKELADAIQLSNGIQHICIDNIELRPSTLGILFPTMEGKAQSFIVETHMDRNQISSDEQSDLLIESVIENRVIKRITLSNCFNQSGADGRRALATLLTCGRPFEWLDFGENYLSGIDDVAAALATNPQLEKLLMTGNQLNDSDAELIAQALKQNTNLRSLYLDDNNITSTGFEKIRTALYDSSSLNAMESCNHTCYVDWVKGNDIDDATAAPESKVLRVTVSTTLGQQQCSSLERRVGGGEIHDQACAEGASLH</sequence>
<dbReference type="AlphaFoldDB" id="K0S7F3"/>
<dbReference type="Proteomes" id="UP000266841">
    <property type="component" value="Unassembled WGS sequence"/>
</dbReference>
<protein>
    <submittedName>
        <fullName evidence="5">Uncharacterized protein</fullName>
    </submittedName>
</protein>
<comment type="caution">
    <text evidence="5">The sequence shown here is derived from an EMBL/GenBank/DDBJ whole genome shotgun (WGS) entry which is preliminary data.</text>
</comment>
<evidence type="ECO:0000313" key="5">
    <source>
        <dbReference type="EMBL" id="EJK60859.1"/>
    </source>
</evidence>
<reference evidence="5 6" key="1">
    <citation type="journal article" date="2012" name="Genome Biol.">
        <title>Genome and low-iron response of an oceanic diatom adapted to chronic iron limitation.</title>
        <authorList>
            <person name="Lommer M."/>
            <person name="Specht M."/>
            <person name="Roy A.S."/>
            <person name="Kraemer L."/>
            <person name="Andreson R."/>
            <person name="Gutowska M.A."/>
            <person name="Wolf J."/>
            <person name="Bergner S.V."/>
            <person name="Schilhabel M.B."/>
            <person name="Klostermeier U.C."/>
            <person name="Beiko R.G."/>
            <person name="Rosenstiel P."/>
            <person name="Hippler M."/>
            <person name="Laroche J."/>
        </authorList>
    </citation>
    <scope>NUCLEOTIDE SEQUENCE [LARGE SCALE GENOMIC DNA]</scope>
    <source>
        <strain evidence="5 6">CCMP1005</strain>
    </source>
</reference>
<dbReference type="PANTHER" id="PTHR24113:SF12">
    <property type="entry name" value="RAN GTPASE-ACTIVATING PROTEIN 1"/>
    <property type="match status" value="1"/>
</dbReference>
<dbReference type="SUPFAM" id="SSF52047">
    <property type="entry name" value="RNI-like"/>
    <property type="match status" value="1"/>
</dbReference>
<dbReference type="GO" id="GO:0006913">
    <property type="term" value="P:nucleocytoplasmic transport"/>
    <property type="evidence" value="ECO:0007669"/>
    <property type="project" value="TreeGrafter"/>
</dbReference>
<gene>
    <name evidence="5" type="ORF">THAOC_18727</name>
</gene>
<dbReference type="GO" id="GO:0048471">
    <property type="term" value="C:perinuclear region of cytoplasm"/>
    <property type="evidence" value="ECO:0007669"/>
    <property type="project" value="TreeGrafter"/>
</dbReference>
<proteinExistence type="predicted"/>
<keyword evidence="4" id="KW-0175">Coiled coil</keyword>
<dbReference type="GO" id="GO:0031267">
    <property type="term" value="F:small GTPase binding"/>
    <property type="evidence" value="ECO:0007669"/>
    <property type="project" value="TreeGrafter"/>
</dbReference>
<evidence type="ECO:0000256" key="1">
    <source>
        <dbReference type="ARBA" id="ARBA00022468"/>
    </source>
</evidence>
<evidence type="ECO:0000256" key="4">
    <source>
        <dbReference type="SAM" id="Coils"/>
    </source>
</evidence>
<dbReference type="Gene3D" id="3.80.10.10">
    <property type="entry name" value="Ribonuclease Inhibitor"/>
    <property type="match status" value="1"/>
</dbReference>
<keyword evidence="1" id="KW-0343">GTPase activation</keyword>
<keyword evidence="2" id="KW-0433">Leucine-rich repeat</keyword>